<dbReference type="Proteomes" id="UP000287651">
    <property type="component" value="Unassembled WGS sequence"/>
</dbReference>
<name>A0A426ZI94_ENSVE</name>
<comment type="caution">
    <text evidence="2">The sequence shown here is derived from an EMBL/GenBank/DDBJ whole genome shotgun (WGS) entry which is preliminary data.</text>
</comment>
<dbReference type="AlphaFoldDB" id="A0A426ZI94"/>
<feature type="region of interest" description="Disordered" evidence="1">
    <location>
        <begin position="184"/>
        <end position="211"/>
    </location>
</feature>
<protein>
    <submittedName>
        <fullName evidence="2">Uncharacterized protein</fullName>
    </submittedName>
</protein>
<evidence type="ECO:0000313" key="2">
    <source>
        <dbReference type="EMBL" id="RRT63723.1"/>
    </source>
</evidence>
<evidence type="ECO:0000313" key="3">
    <source>
        <dbReference type="Proteomes" id="UP000287651"/>
    </source>
</evidence>
<dbReference type="EMBL" id="AMZH03006478">
    <property type="protein sequence ID" value="RRT63723.1"/>
    <property type="molecule type" value="Genomic_DNA"/>
</dbReference>
<gene>
    <name evidence="2" type="ORF">B296_00030893</name>
</gene>
<evidence type="ECO:0000256" key="1">
    <source>
        <dbReference type="SAM" id="MobiDB-lite"/>
    </source>
</evidence>
<reference evidence="2 3" key="1">
    <citation type="journal article" date="2014" name="Agronomy (Basel)">
        <title>A Draft Genome Sequence for Ensete ventricosum, the Drought-Tolerant Tree Against Hunger.</title>
        <authorList>
            <person name="Harrison J."/>
            <person name="Moore K.A."/>
            <person name="Paszkiewicz K."/>
            <person name="Jones T."/>
            <person name="Grant M."/>
            <person name="Ambacheew D."/>
            <person name="Muzemil S."/>
            <person name="Studholme D.J."/>
        </authorList>
    </citation>
    <scope>NUCLEOTIDE SEQUENCE [LARGE SCALE GENOMIC DNA]</scope>
</reference>
<proteinExistence type="predicted"/>
<sequence>MILPLENQDLYLLDIYPIKTTFLFAFFSLEVSETTSPLDYSVLLNNLCLVLLPQMHLLDCDSLPIQSSLHPSRRLKPATSSCTKEDCRRPPLFLPSSSSPPAIPTSSGRQPPLPLTAGRCRLLFLVASTAAKPSSASSSLCHSQAIASRRRHCHTCSCRRPALIILSSPALDHRPVVVANRYPTASTAPQQPPAARLPCGSPRRTPLPLSSSPPAAAPAAITLCATTQAAATVAPSSSPPHRLPPTASSPFSPAASHFLLGRSLLCHCRPFFLSSPPLAAYCLLPFLPAAANWPYPYCRCPQPPPTPSSSPTTSVPSLLFSAHLPPVAA</sequence>
<organism evidence="2 3">
    <name type="scientific">Ensete ventricosum</name>
    <name type="common">Abyssinian banana</name>
    <name type="synonym">Musa ensete</name>
    <dbReference type="NCBI Taxonomy" id="4639"/>
    <lineage>
        <taxon>Eukaryota</taxon>
        <taxon>Viridiplantae</taxon>
        <taxon>Streptophyta</taxon>
        <taxon>Embryophyta</taxon>
        <taxon>Tracheophyta</taxon>
        <taxon>Spermatophyta</taxon>
        <taxon>Magnoliopsida</taxon>
        <taxon>Liliopsida</taxon>
        <taxon>Zingiberales</taxon>
        <taxon>Musaceae</taxon>
        <taxon>Ensete</taxon>
    </lineage>
</organism>
<accession>A0A426ZI94</accession>